<dbReference type="Pfam" id="PF13177">
    <property type="entry name" value="DNA_pol3_delta2"/>
    <property type="match status" value="1"/>
</dbReference>
<dbReference type="InterPro" id="IPR003593">
    <property type="entry name" value="AAA+_ATPase"/>
</dbReference>
<dbReference type="GO" id="GO:0005524">
    <property type="term" value="F:ATP binding"/>
    <property type="evidence" value="ECO:0007669"/>
    <property type="project" value="UniProtKB-KW"/>
</dbReference>
<dbReference type="CDD" id="cd00009">
    <property type="entry name" value="AAA"/>
    <property type="match status" value="1"/>
</dbReference>
<keyword evidence="3" id="KW-0808">Transferase</keyword>
<evidence type="ECO:0000256" key="1">
    <source>
        <dbReference type="ARBA" id="ARBA00022932"/>
    </source>
</evidence>
<comment type="catalytic activity">
    <reaction evidence="2 3">
        <text>DNA(n) + a 2'-deoxyribonucleoside 5'-triphosphate = DNA(n+1) + diphosphate</text>
        <dbReference type="Rhea" id="RHEA:22508"/>
        <dbReference type="Rhea" id="RHEA-COMP:17339"/>
        <dbReference type="Rhea" id="RHEA-COMP:17340"/>
        <dbReference type="ChEBI" id="CHEBI:33019"/>
        <dbReference type="ChEBI" id="CHEBI:61560"/>
        <dbReference type="ChEBI" id="CHEBI:173112"/>
        <dbReference type="EC" id="2.7.7.7"/>
    </reaction>
</comment>
<dbReference type="NCBIfam" id="TIGR02397">
    <property type="entry name" value="dnaX_nterm"/>
    <property type="match status" value="1"/>
</dbReference>
<dbReference type="Proteomes" id="UP000034097">
    <property type="component" value="Unassembled WGS sequence"/>
</dbReference>
<evidence type="ECO:0000256" key="2">
    <source>
        <dbReference type="ARBA" id="ARBA00049244"/>
    </source>
</evidence>
<comment type="similarity">
    <text evidence="3">Belongs to the DnaX/STICHEL family.</text>
</comment>
<dbReference type="PANTHER" id="PTHR11669">
    <property type="entry name" value="REPLICATION FACTOR C / DNA POLYMERASE III GAMMA-TAU SUBUNIT"/>
    <property type="match status" value="1"/>
</dbReference>
<gene>
    <name evidence="3" type="primary">dnaX</name>
    <name evidence="5" type="ORF">UW26_C0009G0009</name>
</gene>
<keyword evidence="3" id="KW-0547">Nucleotide-binding</keyword>
<proteinExistence type="inferred from homology"/>
<dbReference type="Pfam" id="PF20964">
    <property type="entry name" value="DnaX_C"/>
    <property type="match status" value="1"/>
</dbReference>
<dbReference type="GO" id="GO:0009360">
    <property type="term" value="C:DNA polymerase III complex"/>
    <property type="evidence" value="ECO:0007669"/>
    <property type="project" value="InterPro"/>
</dbReference>
<dbReference type="InterPro" id="IPR050238">
    <property type="entry name" value="DNA_Rep/Repair_Clamp_Loader"/>
</dbReference>
<protein>
    <recommendedName>
        <fullName evidence="3">DNA polymerase III subunit gamma/tau</fullName>
        <ecNumber evidence="3">2.7.7.7</ecNumber>
    </recommendedName>
</protein>
<accession>A0A0G1GWJ3</accession>
<evidence type="ECO:0000313" key="5">
    <source>
        <dbReference type="EMBL" id="KKT39000.1"/>
    </source>
</evidence>
<evidence type="ECO:0000259" key="4">
    <source>
        <dbReference type="SMART" id="SM00382"/>
    </source>
</evidence>
<reference evidence="5 6" key="1">
    <citation type="journal article" date="2015" name="Nature">
        <title>rRNA introns, odd ribosomes, and small enigmatic genomes across a large radiation of phyla.</title>
        <authorList>
            <person name="Brown C.T."/>
            <person name="Hug L.A."/>
            <person name="Thomas B.C."/>
            <person name="Sharon I."/>
            <person name="Castelle C.J."/>
            <person name="Singh A."/>
            <person name="Wilkins M.J."/>
            <person name="Williams K.H."/>
            <person name="Banfield J.F."/>
        </authorList>
    </citation>
    <scope>NUCLEOTIDE SEQUENCE [LARGE SCALE GENOMIC DNA]</scope>
</reference>
<dbReference type="SMART" id="SM00382">
    <property type="entry name" value="AAA"/>
    <property type="match status" value="1"/>
</dbReference>
<dbReference type="EMBL" id="LCHQ01000009">
    <property type="protein sequence ID" value="KKT39000.1"/>
    <property type="molecule type" value="Genomic_DNA"/>
</dbReference>
<name>A0A0G1GWJ3_9BACT</name>
<dbReference type="GO" id="GO:0006261">
    <property type="term" value="P:DNA-templated DNA replication"/>
    <property type="evidence" value="ECO:0007669"/>
    <property type="project" value="TreeGrafter"/>
</dbReference>
<dbReference type="GO" id="GO:0003887">
    <property type="term" value="F:DNA-directed DNA polymerase activity"/>
    <property type="evidence" value="ECO:0007669"/>
    <property type="project" value="UniProtKB-KW"/>
</dbReference>
<dbReference type="EC" id="2.7.7.7" evidence="3"/>
<dbReference type="InterPro" id="IPR027417">
    <property type="entry name" value="P-loop_NTPase"/>
</dbReference>
<dbReference type="SUPFAM" id="SSF52540">
    <property type="entry name" value="P-loop containing nucleoside triphosphate hydrolases"/>
    <property type="match status" value="1"/>
</dbReference>
<dbReference type="Gene3D" id="1.10.8.60">
    <property type="match status" value="1"/>
</dbReference>
<organism evidence="5 6">
    <name type="scientific">Candidatus Collierbacteria bacterium GW2011_GWF1_44_12</name>
    <dbReference type="NCBI Taxonomy" id="1618402"/>
    <lineage>
        <taxon>Bacteria</taxon>
        <taxon>Candidatus Collieribacteriota</taxon>
    </lineage>
</organism>
<feature type="domain" description="AAA+ ATPase" evidence="4">
    <location>
        <begin position="33"/>
        <end position="179"/>
    </location>
</feature>
<dbReference type="InterPro" id="IPR012763">
    <property type="entry name" value="DNA_pol_III_sug/sutau_N"/>
</dbReference>
<dbReference type="AlphaFoldDB" id="A0A0G1GWJ3"/>
<sequence length="506" mass="55752">MSYYQKYRPKTIDELDLKSVRETLQSFLKSGNLNHAYLFIGPRGAGKTSTARILAQVATCEENLGKKELSEPCGKCNACLSIQGGAAVDVIEMDAASHRSIEDIRDLREKIRLTPVALSKKIYIIDEVHMLTTEAFNALLKTLEEPPAHAMFFLCTTEAHKVPETIMSRCTVVKFAKAKTDEIVRSLNKAVAGEELKVEDGVLEMISEATDGSFREGHKLLEQLSSKGTKITKDEARDFLGLAKGRAVGKLVEFSIAGEPKKVVELIDELEQGGVKAQVLVGSLLREVKVKMEETMDRGGFATFARLADKLITAAEKVKQSPLPMLPVELALLSVAVDEERSRDRKVEENEHRGEKSADPVIKRSLPRVEVVAESALDSVAQNYEGPLASIDRVKSEWGNFLTDLAPRNQSIAGLLRSATPLAVQGRDLTLEVFYPFHKDQLEQDSKRKVVEEAVARTWGRMNVRCVLGKKGEQMREEIEASSGGEKGEDKVAQAVSGSVEEIFGV</sequence>
<evidence type="ECO:0000313" key="6">
    <source>
        <dbReference type="Proteomes" id="UP000034097"/>
    </source>
</evidence>
<comment type="caution">
    <text evidence="5">The sequence shown here is derived from an EMBL/GenBank/DDBJ whole genome shotgun (WGS) entry which is preliminary data.</text>
</comment>
<keyword evidence="3" id="KW-0548">Nucleotidyltransferase</keyword>
<keyword evidence="1 3" id="KW-0239">DNA-directed DNA polymerase</keyword>
<evidence type="ECO:0000256" key="3">
    <source>
        <dbReference type="RuleBase" id="RU364063"/>
    </source>
</evidence>
<dbReference type="InterPro" id="IPR048448">
    <property type="entry name" value="DnaX-like_C"/>
</dbReference>
<keyword evidence="3" id="KW-0235">DNA replication</keyword>
<comment type="function">
    <text evidence="3">DNA polymerase III is a complex, multichain enzyme responsible for most of the replicative synthesis in bacteria. This DNA polymerase also exhibits 3' to 5' exonuclease activity.</text>
</comment>
<comment type="subunit">
    <text evidence="3">DNA polymerase III contains a core (composed of alpha, epsilon and theta chains) that associates with a tau subunit. This core dimerizes to form the POLIII' complex. PolIII' associates with the gamma complex (composed of gamma, delta, delta', psi and chi chains) and with the beta chain to form the complete DNA polymerase III complex.</text>
</comment>
<dbReference type="PATRIC" id="fig|1618402.3.peg.303"/>
<dbReference type="PANTHER" id="PTHR11669:SF0">
    <property type="entry name" value="PROTEIN STICHEL-LIKE 2"/>
    <property type="match status" value="1"/>
</dbReference>
<dbReference type="Gene3D" id="3.40.50.300">
    <property type="entry name" value="P-loop containing nucleotide triphosphate hydrolases"/>
    <property type="match status" value="1"/>
</dbReference>
<keyword evidence="3" id="KW-0067">ATP-binding</keyword>